<evidence type="ECO:0000256" key="2">
    <source>
        <dbReference type="ARBA" id="ARBA00022723"/>
    </source>
</evidence>
<dbReference type="InterPro" id="IPR052355">
    <property type="entry name" value="CENP-V-like"/>
</dbReference>
<dbReference type="InterPro" id="IPR006913">
    <property type="entry name" value="CENP-V/GFA"/>
</dbReference>
<dbReference type="Gene3D" id="2.170.150.70">
    <property type="match status" value="1"/>
</dbReference>
<dbReference type="InterPro" id="IPR011057">
    <property type="entry name" value="Mss4-like_sf"/>
</dbReference>
<evidence type="ECO:0000313" key="5">
    <source>
        <dbReference type="EMBL" id="MFC3101260.1"/>
    </source>
</evidence>
<accession>A0ABV7EHF0</accession>
<name>A0ABV7EHF0_9SPHN</name>
<evidence type="ECO:0000259" key="4">
    <source>
        <dbReference type="PROSITE" id="PS51891"/>
    </source>
</evidence>
<dbReference type="SUPFAM" id="SSF51316">
    <property type="entry name" value="Mss4-like"/>
    <property type="match status" value="1"/>
</dbReference>
<keyword evidence="3" id="KW-0862">Zinc</keyword>
<sequence>MTTRSGGCHCGAVRYRAEVPEPLRAGRCNCSICAMKGVAMVHIAQSDLAIEQGRDALACYQFNTRVAEHWFCRQCGIHVYHRPRSDPTIYTLNAATLDGVRVYEDFPEIRVNDGVHHMKDHGGKARLAGTLRFEQAPEEPAAE</sequence>
<dbReference type="PANTHER" id="PTHR28620:SF1">
    <property type="entry name" value="CENP-V_GFA DOMAIN-CONTAINING PROTEIN"/>
    <property type="match status" value="1"/>
</dbReference>
<dbReference type="PROSITE" id="PS51891">
    <property type="entry name" value="CENP_V_GFA"/>
    <property type="match status" value="1"/>
</dbReference>
<comment type="similarity">
    <text evidence="1">Belongs to the Gfa family.</text>
</comment>
<dbReference type="RefSeq" id="WP_336919480.1">
    <property type="nucleotide sequence ID" value="NZ_JBANRN010000010.1"/>
</dbReference>
<gene>
    <name evidence="5" type="ORF">ACFODK_10195</name>
</gene>
<feature type="domain" description="CENP-V/GFA" evidence="4">
    <location>
        <begin position="4"/>
        <end position="104"/>
    </location>
</feature>
<dbReference type="PANTHER" id="PTHR28620">
    <property type="entry name" value="CENTROMERE PROTEIN V"/>
    <property type="match status" value="1"/>
</dbReference>
<dbReference type="Proteomes" id="UP001595378">
    <property type="component" value="Unassembled WGS sequence"/>
</dbReference>
<dbReference type="EMBL" id="JBHRSU010000031">
    <property type="protein sequence ID" value="MFC3101260.1"/>
    <property type="molecule type" value="Genomic_DNA"/>
</dbReference>
<protein>
    <submittedName>
        <fullName evidence="5">GFA family protein</fullName>
    </submittedName>
</protein>
<evidence type="ECO:0000313" key="6">
    <source>
        <dbReference type="Proteomes" id="UP001595378"/>
    </source>
</evidence>
<evidence type="ECO:0000256" key="3">
    <source>
        <dbReference type="ARBA" id="ARBA00022833"/>
    </source>
</evidence>
<comment type="caution">
    <text evidence="5">The sequence shown here is derived from an EMBL/GenBank/DDBJ whole genome shotgun (WGS) entry which is preliminary data.</text>
</comment>
<proteinExistence type="inferred from homology"/>
<evidence type="ECO:0000256" key="1">
    <source>
        <dbReference type="ARBA" id="ARBA00005495"/>
    </source>
</evidence>
<keyword evidence="6" id="KW-1185">Reference proteome</keyword>
<reference evidence="6" key="1">
    <citation type="journal article" date="2019" name="Int. J. Syst. Evol. Microbiol.">
        <title>The Global Catalogue of Microorganisms (GCM) 10K type strain sequencing project: providing services to taxonomists for standard genome sequencing and annotation.</title>
        <authorList>
            <consortium name="The Broad Institute Genomics Platform"/>
            <consortium name="The Broad Institute Genome Sequencing Center for Infectious Disease"/>
            <person name="Wu L."/>
            <person name="Ma J."/>
        </authorList>
    </citation>
    <scope>NUCLEOTIDE SEQUENCE [LARGE SCALE GENOMIC DNA]</scope>
    <source>
        <strain evidence="6">KCTC 52606</strain>
    </source>
</reference>
<keyword evidence="2" id="KW-0479">Metal-binding</keyword>
<organism evidence="5 6">
    <name type="scientific">Alteraurantiacibacter lauratis</name>
    <dbReference type="NCBI Taxonomy" id="2054627"/>
    <lineage>
        <taxon>Bacteria</taxon>
        <taxon>Pseudomonadati</taxon>
        <taxon>Pseudomonadota</taxon>
        <taxon>Alphaproteobacteria</taxon>
        <taxon>Sphingomonadales</taxon>
        <taxon>Erythrobacteraceae</taxon>
        <taxon>Alteraurantiacibacter</taxon>
    </lineage>
</organism>
<dbReference type="Pfam" id="PF04828">
    <property type="entry name" value="GFA"/>
    <property type="match status" value="1"/>
</dbReference>